<dbReference type="Proteomes" id="UP000243686">
    <property type="component" value="Unassembled WGS sequence"/>
</dbReference>
<dbReference type="AlphaFoldDB" id="A0A1S8WNG6"/>
<dbReference type="EMBL" id="KV899605">
    <property type="protein sequence ID" value="OON15965.1"/>
    <property type="molecule type" value="Genomic_DNA"/>
</dbReference>
<sequence>MGQSEEPLLLLPSHGVESNDALGKVDEYIVNRQSRINKVRKRSSGMLPMDEITNLGLDNITCSYRDSISQISHPFAIIIQTMEFLQSQPLDRWFNESDVMQYVYPEVPESLKLDAMLNLRHSLFWIASGRGQNDQPFSLCAVASVGHTRREVTAECYSTLLASAERRILVSQSPPVASDWYDVLCAKWDWKRSST</sequence>
<gene>
    <name evidence="1" type="ORF">X801_08226</name>
</gene>
<organism evidence="1 2">
    <name type="scientific">Opisthorchis viverrini</name>
    <name type="common">Southeast Asian liver fluke</name>
    <dbReference type="NCBI Taxonomy" id="6198"/>
    <lineage>
        <taxon>Eukaryota</taxon>
        <taxon>Metazoa</taxon>
        <taxon>Spiralia</taxon>
        <taxon>Lophotrochozoa</taxon>
        <taxon>Platyhelminthes</taxon>
        <taxon>Trematoda</taxon>
        <taxon>Digenea</taxon>
        <taxon>Opisthorchiida</taxon>
        <taxon>Opisthorchiata</taxon>
        <taxon>Opisthorchiidae</taxon>
        <taxon>Opisthorchis</taxon>
    </lineage>
</organism>
<protein>
    <submittedName>
        <fullName evidence="1">Uncharacterized protein</fullName>
    </submittedName>
</protein>
<reference evidence="1 2" key="1">
    <citation type="submission" date="2015-03" db="EMBL/GenBank/DDBJ databases">
        <title>Draft genome of the nematode, Opisthorchis viverrini.</title>
        <authorList>
            <person name="Mitreva M."/>
        </authorList>
    </citation>
    <scope>NUCLEOTIDE SEQUENCE [LARGE SCALE GENOMIC DNA]</scope>
    <source>
        <strain evidence="1">Khon Kaen</strain>
    </source>
</reference>
<keyword evidence="2" id="KW-1185">Reference proteome</keyword>
<evidence type="ECO:0000313" key="2">
    <source>
        <dbReference type="Proteomes" id="UP000243686"/>
    </source>
</evidence>
<accession>A0A1S8WNG6</accession>
<proteinExistence type="predicted"/>
<evidence type="ECO:0000313" key="1">
    <source>
        <dbReference type="EMBL" id="OON15965.1"/>
    </source>
</evidence>
<name>A0A1S8WNG6_OPIVI</name>